<feature type="DNA-binding region" description="OmpR/PhoB-type" evidence="7">
    <location>
        <begin position="128"/>
        <end position="226"/>
    </location>
</feature>
<comment type="caution">
    <text evidence="10">The sequence shown here is derived from an EMBL/GenBank/DDBJ whole genome shotgun (WGS) entry which is preliminary data.</text>
</comment>
<dbReference type="SMART" id="SM00862">
    <property type="entry name" value="Trans_reg_C"/>
    <property type="match status" value="1"/>
</dbReference>
<dbReference type="GO" id="GO:0032993">
    <property type="term" value="C:protein-DNA complex"/>
    <property type="evidence" value="ECO:0007669"/>
    <property type="project" value="TreeGrafter"/>
</dbReference>
<gene>
    <name evidence="10" type="ORF">C1H69_22445</name>
</gene>
<keyword evidence="2" id="KW-0902">Two-component regulatory system</keyword>
<feature type="modified residue" description="4-aspartylphosphate" evidence="6">
    <location>
        <position position="55"/>
    </location>
</feature>
<dbReference type="InterPro" id="IPR001789">
    <property type="entry name" value="Sig_transdc_resp-reg_receiver"/>
</dbReference>
<evidence type="ECO:0000256" key="1">
    <source>
        <dbReference type="ARBA" id="ARBA00022553"/>
    </source>
</evidence>
<proteinExistence type="predicted"/>
<accession>A0A2N7TUT6</accession>
<dbReference type="GO" id="GO:0000156">
    <property type="term" value="F:phosphorelay response regulator activity"/>
    <property type="evidence" value="ECO:0007669"/>
    <property type="project" value="TreeGrafter"/>
</dbReference>
<dbReference type="RefSeq" id="WP_102655607.1">
    <property type="nucleotide sequence ID" value="NZ_PNRF01000048.1"/>
</dbReference>
<protein>
    <submittedName>
        <fullName evidence="10">DNA-binding response regulator</fullName>
    </submittedName>
</protein>
<dbReference type="SUPFAM" id="SSF46894">
    <property type="entry name" value="C-terminal effector domain of the bipartite response regulators"/>
    <property type="match status" value="1"/>
</dbReference>
<dbReference type="OrthoDB" id="9802426at2"/>
<dbReference type="PANTHER" id="PTHR48111">
    <property type="entry name" value="REGULATOR OF RPOS"/>
    <property type="match status" value="1"/>
</dbReference>
<dbReference type="PANTHER" id="PTHR48111:SF22">
    <property type="entry name" value="REGULATOR OF RPOS"/>
    <property type="match status" value="1"/>
</dbReference>
<dbReference type="Gene3D" id="1.10.10.10">
    <property type="entry name" value="Winged helix-like DNA-binding domain superfamily/Winged helix DNA-binding domain"/>
    <property type="match status" value="1"/>
</dbReference>
<dbReference type="GO" id="GO:0006355">
    <property type="term" value="P:regulation of DNA-templated transcription"/>
    <property type="evidence" value="ECO:0007669"/>
    <property type="project" value="InterPro"/>
</dbReference>
<evidence type="ECO:0000259" key="9">
    <source>
        <dbReference type="PROSITE" id="PS51755"/>
    </source>
</evidence>
<keyword evidence="1 6" id="KW-0597">Phosphoprotein</keyword>
<name>A0A2N7TUT6_9GAMM</name>
<keyword evidence="5" id="KW-0804">Transcription</keyword>
<sequence>MRNKTRVLIVEDNADLAENIFEFLGENEYELEYASGALTALHLLDSQSFDVIVLDIMLSGASGLDIARRLRKDMNDQTPIIFMTAMGAIENKEDGYSSGGDDYLVKPFDLRELALRIDALHRRRSRIDTVLRAGDVSFNPGTLEVHVEPRGKFRLSGLAAHIFEALIRSHPDFISYASLSARLWPEQGVDANTLRTHIWLLRKQLQEAYGMPMIKTLHGRGYILDVSGQ</sequence>
<dbReference type="PROSITE" id="PS50110">
    <property type="entry name" value="RESPONSE_REGULATORY"/>
    <property type="match status" value="1"/>
</dbReference>
<dbReference type="Proteomes" id="UP000235803">
    <property type="component" value="Unassembled WGS sequence"/>
</dbReference>
<dbReference type="InterPro" id="IPR036388">
    <property type="entry name" value="WH-like_DNA-bd_sf"/>
</dbReference>
<keyword evidence="3" id="KW-0805">Transcription regulation</keyword>
<evidence type="ECO:0000259" key="8">
    <source>
        <dbReference type="PROSITE" id="PS50110"/>
    </source>
</evidence>
<reference evidence="10 11" key="1">
    <citation type="submission" date="2018-01" db="EMBL/GenBank/DDBJ databases">
        <title>Halomonas endophytica sp. nov., isolated from storage liquid in the stems of Populus euphratica.</title>
        <authorList>
            <person name="Chen C."/>
        </authorList>
    </citation>
    <scope>NUCLEOTIDE SEQUENCE [LARGE SCALE GENOMIC DNA]</scope>
    <source>
        <strain evidence="10 11">MC28</strain>
    </source>
</reference>
<dbReference type="Pfam" id="PF00072">
    <property type="entry name" value="Response_reg"/>
    <property type="match status" value="1"/>
</dbReference>
<feature type="domain" description="Response regulatory" evidence="8">
    <location>
        <begin position="6"/>
        <end position="121"/>
    </location>
</feature>
<dbReference type="PROSITE" id="PS51755">
    <property type="entry name" value="OMPR_PHOB"/>
    <property type="match status" value="1"/>
</dbReference>
<dbReference type="AlphaFoldDB" id="A0A2N7TUT6"/>
<dbReference type="GO" id="GO:0000976">
    <property type="term" value="F:transcription cis-regulatory region binding"/>
    <property type="evidence" value="ECO:0007669"/>
    <property type="project" value="TreeGrafter"/>
</dbReference>
<evidence type="ECO:0000256" key="5">
    <source>
        <dbReference type="ARBA" id="ARBA00023163"/>
    </source>
</evidence>
<evidence type="ECO:0000256" key="6">
    <source>
        <dbReference type="PROSITE-ProRule" id="PRU00169"/>
    </source>
</evidence>
<dbReference type="Pfam" id="PF00486">
    <property type="entry name" value="Trans_reg_C"/>
    <property type="match status" value="1"/>
</dbReference>
<dbReference type="SMART" id="SM00448">
    <property type="entry name" value="REC"/>
    <property type="match status" value="1"/>
</dbReference>
<dbReference type="Gene3D" id="3.40.50.2300">
    <property type="match status" value="1"/>
</dbReference>
<organism evidence="10 11">
    <name type="scientific">Billgrantia endophytica</name>
    <dbReference type="NCBI Taxonomy" id="2033802"/>
    <lineage>
        <taxon>Bacteria</taxon>
        <taxon>Pseudomonadati</taxon>
        <taxon>Pseudomonadota</taxon>
        <taxon>Gammaproteobacteria</taxon>
        <taxon>Oceanospirillales</taxon>
        <taxon>Halomonadaceae</taxon>
        <taxon>Billgrantia</taxon>
    </lineage>
</organism>
<dbReference type="InterPro" id="IPR001867">
    <property type="entry name" value="OmpR/PhoB-type_DNA-bd"/>
</dbReference>
<evidence type="ECO:0000256" key="7">
    <source>
        <dbReference type="PROSITE-ProRule" id="PRU01091"/>
    </source>
</evidence>
<dbReference type="InterPro" id="IPR039420">
    <property type="entry name" value="WalR-like"/>
</dbReference>
<dbReference type="EMBL" id="PNRF01000048">
    <property type="protein sequence ID" value="PMR71951.1"/>
    <property type="molecule type" value="Genomic_DNA"/>
</dbReference>
<feature type="domain" description="OmpR/PhoB-type" evidence="9">
    <location>
        <begin position="128"/>
        <end position="226"/>
    </location>
</feature>
<dbReference type="GO" id="GO:0005829">
    <property type="term" value="C:cytosol"/>
    <property type="evidence" value="ECO:0007669"/>
    <property type="project" value="TreeGrafter"/>
</dbReference>
<evidence type="ECO:0000256" key="4">
    <source>
        <dbReference type="ARBA" id="ARBA00023125"/>
    </source>
</evidence>
<dbReference type="InterPro" id="IPR011006">
    <property type="entry name" value="CheY-like_superfamily"/>
</dbReference>
<dbReference type="SUPFAM" id="SSF52172">
    <property type="entry name" value="CheY-like"/>
    <property type="match status" value="1"/>
</dbReference>
<dbReference type="InterPro" id="IPR016032">
    <property type="entry name" value="Sig_transdc_resp-reg_C-effctor"/>
</dbReference>
<keyword evidence="11" id="KW-1185">Reference proteome</keyword>
<evidence type="ECO:0000256" key="3">
    <source>
        <dbReference type="ARBA" id="ARBA00023015"/>
    </source>
</evidence>
<evidence type="ECO:0000256" key="2">
    <source>
        <dbReference type="ARBA" id="ARBA00023012"/>
    </source>
</evidence>
<evidence type="ECO:0000313" key="11">
    <source>
        <dbReference type="Proteomes" id="UP000235803"/>
    </source>
</evidence>
<evidence type="ECO:0000313" key="10">
    <source>
        <dbReference type="EMBL" id="PMR71951.1"/>
    </source>
</evidence>
<keyword evidence="4 7" id="KW-0238">DNA-binding</keyword>